<feature type="compositionally biased region" description="Polar residues" evidence="1">
    <location>
        <begin position="24"/>
        <end position="34"/>
    </location>
</feature>
<name>F4Q1I7_CACFS</name>
<keyword evidence="3" id="KW-1185">Reference proteome</keyword>
<dbReference type="EMBL" id="GL883018">
    <property type="protein sequence ID" value="EGG18688.1"/>
    <property type="molecule type" value="Genomic_DNA"/>
</dbReference>
<dbReference type="KEGG" id="dfa:DFA_04184"/>
<sequence length="85" mass="9272">MEKSKNISTTNIKPINDDDDEELNSSSIHNQPHTGPTGEDTKAINNIQSINVNVDKSHSLSLVEPSQAPKEQQSQGVQAMALKTF</sequence>
<evidence type="ECO:0000256" key="1">
    <source>
        <dbReference type="SAM" id="MobiDB-lite"/>
    </source>
</evidence>
<dbReference type="Proteomes" id="UP000007797">
    <property type="component" value="Unassembled WGS sequence"/>
</dbReference>
<feature type="region of interest" description="Disordered" evidence="1">
    <location>
        <begin position="1"/>
        <end position="43"/>
    </location>
</feature>
<evidence type="ECO:0000313" key="3">
    <source>
        <dbReference type="Proteomes" id="UP000007797"/>
    </source>
</evidence>
<gene>
    <name evidence="2" type="ORF">DFA_04184</name>
</gene>
<proteinExistence type="predicted"/>
<organism evidence="2 3">
    <name type="scientific">Cavenderia fasciculata</name>
    <name type="common">Slime mold</name>
    <name type="synonym">Dictyostelium fasciculatum</name>
    <dbReference type="NCBI Taxonomy" id="261658"/>
    <lineage>
        <taxon>Eukaryota</taxon>
        <taxon>Amoebozoa</taxon>
        <taxon>Evosea</taxon>
        <taxon>Eumycetozoa</taxon>
        <taxon>Dictyostelia</taxon>
        <taxon>Acytosteliales</taxon>
        <taxon>Cavenderiaceae</taxon>
        <taxon>Cavenderia</taxon>
    </lineage>
</organism>
<dbReference type="GeneID" id="14870662"/>
<accession>F4Q1I7</accession>
<protein>
    <submittedName>
        <fullName evidence="2">Uncharacterized protein</fullName>
    </submittedName>
</protein>
<evidence type="ECO:0000313" key="2">
    <source>
        <dbReference type="EMBL" id="EGG18688.1"/>
    </source>
</evidence>
<reference evidence="3" key="1">
    <citation type="journal article" date="2011" name="Genome Res.">
        <title>Phylogeny-wide analysis of social amoeba genomes highlights ancient origins for complex intercellular communication.</title>
        <authorList>
            <person name="Heidel A.J."/>
            <person name="Lawal H.M."/>
            <person name="Felder M."/>
            <person name="Schilde C."/>
            <person name="Helps N.R."/>
            <person name="Tunggal B."/>
            <person name="Rivero F."/>
            <person name="John U."/>
            <person name="Schleicher M."/>
            <person name="Eichinger L."/>
            <person name="Platzer M."/>
            <person name="Noegel A.A."/>
            <person name="Schaap P."/>
            <person name="Gloeckner G."/>
        </authorList>
    </citation>
    <scope>NUCLEOTIDE SEQUENCE [LARGE SCALE GENOMIC DNA]</scope>
    <source>
        <strain evidence="3">SH3</strain>
    </source>
</reference>
<dbReference type="RefSeq" id="XP_004366592.1">
    <property type="nucleotide sequence ID" value="XM_004366535.1"/>
</dbReference>
<feature type="compositionally biased region" description="Polar residues" evidence="1">
    <location>
        <begin position="1"/>
        <end position="13"/>
    </location>
</feature>
<feature type="region of interest" description="Disordered" evidence="1">
    <location>
        <begin position="61"/>
        <end position="85"/>
    </location>
</feature>
<dbReference type="AlphaFoldDB" id="F4Q1I7"/>